<dbReference type="Pfam" id="PF10127">
    <property type="entry name" value="RlaP"/>
    <property type="match status" value="1"/>
</dbReference>
<dbReference type="PANTHER" id="PTHR34817:SF2">
    <property type="entry name" value="NUCLEOTIDYLTRANSFERASE"/>
    <property type="match status" value="1"/>
</dbReference>
<dbReference type="EMBL" id="JBHUGZ010000002">
    <property type="protein sequence ID" value="MFD1982195.1"/>
    <property type="molecule type" value="Genomic_DNA"/>
</dbReference>
<protein>
    <submittedName>
        <fullName evidence="1">DNA polymerase beta superfamily protein</fullName>
    </submittedName>
</protein>
<dbReference type="Proteomes" id="UP001597405">
    <property type="component" value="Unassembled WGS sequence"/>
</dbReference>
<organism evidence="1 2">
    <name type="scientific">Mesorhizobium newzealandense</name>
    <dbReference type="NCBI Taxonomy" id="1300302"/>
    <lineage>
        <taxon>Bacteria</taxon>
        <taxon>Pseudomonadati</taxon>
        <taxon>Pseudomonadota</taxon>
        <taxon>Alphaproteobacteria</taxon>
        <taxon>Hyphomicrobiales</taxon>
        <taxon>Phyllobacteriaceae</taxon>
        <taxon>Mesorhizobium</taxon>
    </lineage>
</organism>
<comment type="caution">
    <text evidence="1">The sequence shown here is derived from an EMBL/GenBank/DDBJ whole genome shotgun (WGS) entry which is preliminary data.</text>
</comment>
<name>A0ABW4U764_9HYPH</name>
<dbReference type="PANTHER" id="PTHR34817">
    <property type="entry name" value="NUCLEOTIDYLTRANSFERASE"/>
    <property type="match status" value="1"/>
</dbReference>
<evidence type="ECO:0000313" key="1">
    <source>
        <dbReference type="EMBL" id="MFD1982195.1"/>
    </source>
</evidence>
<reference evidence="2" key="1">
    <citation type="journal article" date="2019" name="Int. J. Syst. Evol. Microbiol.">
        <title>The Global Catalogue of Microorganisms (GCM) 10K type strain sequencing project: providing services to taxonomists for standard genome sequencing and annotation.</title>
        <authorList>
            <consortium name="The Broad Institute Genomics Platform"/>
            <consortium name="The Broad Institute Genome Sequencing Center for Infectious Disease"/>
            <person name="Wu L."/>
            <person name="Ma J."/>
        </authorList>
    </citation>
    <scope>NUCLEOTIDE SEQUENCE [LARGE SCALE GENOMIC DNA]</scope>
    <source>
        <strain evidence="2">CGMCC 1.16225</strain>
    </source>
</reference>
<proteinExistence type="predicted"/>
<dbReference type="InterPro" id="IPR018775">
    <property type="entry name" value="RlaP"/>
</dbReference>
<dbReference type="RefSeq" id="WP_379094585.1">
    <property type="nucleotide sequence ID" value="NZ_JBHUGZ010000002.1"/>
</dbReference>
<gene>
    <name evidence="1" type="ORF">ACFSOZ_05760</name>
</gene>
<sequence length="239" mass="26776">MEPLPADFSPDAVAAIRARLDLVRTQRVRILFAIESGSRAWGFPSPDSDYDCRFVYVRPVSDHLVLEQARDVIEFPIESEIDAGGWDLRKALLLALGGNAVIVEWAKSQIVYEEVAGFRRRLLDLLAEIVDPAKVSRHYLGLARSHVTKIGSFSGEVKLKKLFYLIRPLVALDWMEHRGFASLPPMNLGECLDQTEVPVLASDEIRSLIDRKSQTREMESGLIPTASRAILKHATVITK</sequence>
<accession>A0ABW4U764</accession>
<evidence type="ECO:0000313" key="2">
    <source>
        <dbReference type="Proteomes" id="UP001597405"/>
    </source>
</evidence>
<keyword evidence="2" id="KW-1185">Reference proteome</keyword>